<organism evidence="1 2">
    <name type="scientific">Candidatus Zymogenus saltonus</name>
    <dbReference type="NCBI Taxonomy" id="2844893"/>
    <lineage>
        <taxon>Bacteria</taxon>
        <taxon>Deltaproteobacteria</taxon>
        <taxon>Candidatus Zymogenia</taxon>
        <taxon>Candidatus Zymogeniales</taxon>
        <taxon>Candidatus Zymogenaceae</taxon>
        <taxon>Candidatus Zymogenus</taxon>
    </lineage>
</organism>
<dbReference type="AlphaFoldDB" id="A0A9D8KH74"/>
<comment type="caution">
    <text evidence="1">The sequence shown here is derived from an EMBL/GenBank/DDBJ whole genome shotgun (WGS) entry which is preliminary data.</text>
</comment>
<dbReference type="Proteomes" id="UP000809273">
    <property type="component" value="Unassembled WGS sequence"/>
</dbReference>
<dbReference type="EMBL" id="JAFGIX010000080">
    <property type="protein sequence ID" value="MBN1574477.1"/>
    <property type="molecule type" value="Genomic_DNA"/>
</dbReference>
<proteinExistence type="predicted"/>
<name>A0A9D8KH74_9DELT</name>
<sequence>MSLSTEELTEYLARQLNNFFPDRNEVKPMELSSPIKSTLERIEYCFSNIHSKYFFDGKDTIFNHLCSDQYSMFLYMLSSSLYKQKETPHLSEKVYCLNKALHAIDVYYEVELPDIFMFTHCVGTVIGRAKYADYLIIAQNCTIGNNHGIYPAFEGRVFLFPRSSVIGESTIGGNTLVSADTYICDQDVEGDCIVSGRSPNLEIRPSEESAYRTFFKYFNL</sequence>
<gene>
    <name evidence="1" type="ORF">JW984_14870</name>
</gene>
<dbReference type="SUPFAM" id="SSF51161">
    <property type="entry name" value="Trimeric LpxA-like enzymes"/>
    <property type="match status" value="1"/>
</dbReference>
<protein>
    <submittedName>
        <fullName evidence="1">Serine acetyltransferase</fullName>
    </submittedName>
</protein>
<dbReference type="InterPro" id="IPR011004">
    <property type="entry name" value="Trimer_LpxA-like_sf"/>
</dbReference>
<evidence type="ECO:0000313" key="1">
    <source>
        <dbReference type="EMBL" id="MBN1574477.1"/>
    </source>
</evidence>
<reference evidence="1" key="1">
    <citation type="journal article" date="2021" name="Environ. Microbiol.">
        <title>Genomic characterization of three novel Desulfobacterota classes expand the metabolic and phylogenetic diversity of the phylum.</title>
        <authorList>
            <person name="Murphy C.L."/>
            <person name="Biggerstaff J."/>
            <person name="Eichhorn A."/>
            <person name="Ewing E."/>
            <person name="Shahan R."/>
            <person name="Soriano D."/>
            <person name="Stewart S."/>
            <person name="VanMol K."/>
            <person name="Walker R."/>
            <person name="Walters P."/>
            <person name="Elshahed M.S."/>
            <person name="Youssef N.H."/>
        </authorList>
    </citation>
    <scope>NUCLEOTIDE SEQUENCE</scope>
    <source>
        <strain evidence="1">Zod_Metabat.24</strain>
    </source>
</reference>
<accession>A0A9D8KH74</accession>
<reference evidence="1" key="2">
    <citation type="submission" date="2021-01" db="EMBL/GenBank/DDBJ databases">
        <authorList>
            <person name="Hahn C.R."/>
            <person name="Youssef N.H."/>
            <person name="Elshahed M."/>
        </authorList>
    </citation>
    <scope>NUCLEOTIDE SEQUENCE</scope>
    <source>
        <strain evidence="1">Zod_Metabat.24</strain>
    </source>
</reference>
<dbReference type="Gene3D" id="2.160.10.10">
    <property type="entry name" value="Hexapeptide repeat proteins"/>
    <property type="match status" value="1"/>
</dbReference>
<evidence type="ECO:0000313" key="2">
    <source>
        <dbReference type="Proteomes" id="UP000809273"/>
    </source>
</evidence>